<dbReference type="EMBL" id="JBBNAF010000058">
    <property type="protein sequence ID" value="KAK9081031.1"/>
    <property type="molecule type" value="Genomic_DNA"/>
</dbReference>
<comment type="caution">
    <text evidence="2">The sequence shown here is derived from an EMBL/GenBank/DDBJ whole genome shotgun (WGS) entry which is preliminary data.</text>
</comment>
<organism evidence="2 3">
    <name type="scientific">Stephania yunnanensis</name>
    <dbReference type="NCBI Taxonomy" id="152371"/>
    <lineage>
        <taxon>Eukaryota</taxon>
        <taxon>Viridiplantae</taxon>
        <taxon>Streptophyta</taxon>
        <taxon>Embryophyta</taxon>
        <taxon>Tracheophyta</taxon>
        <taxon>Spermatophyta</taxon>
        <taxon>Magnoliopsida</taxon>
        <taxon>Ranunculales</taxon>
        <taxon>Menispermaceae</taxon>
        <taxon>Menispermoideae</taxon>
        <taxon>Cissampelideae</taxon>
        <taxon>Stephania</taxon>
    </lineage>
</organism>
<accession>A0AAP0HDS6</accession>
<protein>
    <submittedName>
        <fullName evidence="2">Uncharacterized protein</fullName>
    </submittedName>
</protein>
<proteinExistence type="predicted"/>
<evidence type="ECO:0000313" key="3">
    <source>
        <dbReference type="Proteomes" id="UP001420932"/>
    </source>
</evidence>
<feature type="region of interest" description="Disordered" evidence="1">
    <location>
        <begin position="1"/>
        <end position="38"/>
    </location>
</feature>
<reference evidence="2 3" key="1">
    <citation type="submission" date="2024-01" db="EMBL/GenBank/DDBJ databases">
        <title>Genome assemblies of Stephania.</title>
        <authorList>
            <person name="Yang L."/>
        </authorList>
    </citation>
    <scope>NUCLEOTIDE SEQUENCE [LARGE SCALE GENOMIC DNA]</scope>
    <source>
        <strain evidence="2">YNDBR</strain>
        <tissue evidence="2">Leaf</tissue>
    </source>
</reference>
<dbReference type="AlphaFoldDB" id="A0AAP0HDS6"/>
<sequence length="238" mass="25755">MRTSATAGGFSGEGSAGFQHGGADQQRDTRLQRRTCATQRSSPAVERWQKRVRHRWSCDVLTISDLALFVPDLAISCSDLVISLPDLYPKTKITIFFLVFLKLSSISPAISPLSLSPLSLSPLSLTDRQPLSLSLSPRSLVAAIEAATRPSGLPSPSAGSSVWSVRRLSSLYLAISEALATTVLRQLEKLWIFEVLDAAECFASPQGSFPKNGNDIDSVASGKLLIAFLQYSYLDLPL</sequence>
<evidence type="ECO:0000313" key="2">
    <source>
        <dbReference type="EMBL" id="KAK9081031.1"/>
    </source>
</evidence>
<keyword evidence="3" id="KW-1185">Reference proteome</keyword>
<name>A0AAP0HDS6_9MAGN</name>
<dbReference type="Proteomes" id="UP001420932">
    <property type="component" value="Unassembled WGS sequence"/>
</dbReference>
<gene>
    <name evidence="2" type="ORF">Syun_030711</name>
</gene>
<evidence type="ECO:0000256" key="1">
    <source>
        <dbReference type="SAM" id="MobiDB-lite"/>
    </source>
</evidence>